<dbReference type="GO" id="GO:0017038">
    <property type="term" value="P:protein import"/>
    <property type="evidence" value="ECO:0007669"/>
    <property type="project" value="InterPro"/>
</dbReference>
<keyword evidence="3" id="KW-0472">Membrane</keyword>
<dbReference type="GO" id="GO:0006886">
    <property type="term" value="P:intracellular protein transport"/>
    <property type="evidence" value="ECO:0007669"/>
    <property type="project" value="InterPro"/>
</dbReference>
<evidence type="ECO:0000313" key="10">
    <source>
        <dbReference type="Proteomes" id="UP000033616"/>
    </source>
</evidence>
<keyword evidence="4" id="KW-0653">Protein transport</keyword>
<evidence type="ECO:0000256" key="5">
    <source>
        <dbReference type="ARBA" id="ARBA00023010"/>
    </source>
</evidence>
<name>A0A0F3MGJ8_9RICK</name>
<keyword evidence="10" id="KW-1185">Reference proteome</keyword>
<dbReference type="InterPro" id="IPR027417">
    <property type="entry name" value="P-loop_NTPase"/>
</dbReference>
<dbReference type="GO" id="GO:0016020">
    <property type="term" value="C:membrane"/>
    <property type="evidence" value="ECO:0007669"/>
    <property type="project" value="InterPro"/>
</dbReference>
<dbReference type="PROSITE" id="PS51194">
    <property type="entry name" value="HELICASE_CTER"/>
    <property type="match status" value="1"/>
</dbReference>
<dbReference type="Proteomes" id="UP000033616">
    <property type="component" value="Unassembled WGS sequence"/>
</dbReference>
<dbReference type="InterPro" id="IPR014018">
    <property type="entry name" value="SecA_motor_DEAD"/>
</dbReference>
<dbReference type="Pfam" id="PF00271">
    <property type="entry name" value="Helicase_C"/>
    <property type="match status" value="1"/>
</dbReference>
<evidence type="ECO:0000256" key="4">
    <source>
        <dbReference type="ARBA" id="ARBA00022927"/>
    </source>
</evidence>
<keyword evidence="5" id="KW-0811">Translocation</keyword>
<dbReference type="STRING" id="1359168.OCHUTO_1038"/>
<evidence type="ECO:0000259" key="6">
    <source>
        <dbReference type="PROSITE" id="PS51192"/>
    </source>
</evidence>
<dbReference type="InterPro" id="IPR000185">
    <property type="entry name" value="SecA"/>
</dbReference>
<dbReference type="RefSeq" id="WP_045797588.1">
    <property type="nucleotide sequence ID" value="NZ_LANP01000033.1"/>
</dbReference>
<feature type="domain" description="Helicase C-terminal" evidence="7">
    <location>
        <begin position="506"/>
        <end position="681"/>
    </location>
</feature>
<dbReference type="PRINTS" id="PR00906">
    <property type="entry name" value="SECA"/>
</dbReference>
<keyword evidence="4" id="KW-0813">Transport</keyword>
<sequence>MDTDDGMLSLDYSSNESSLQESINSQDLSLNEVIEEILNRNSGKIHDLATTLKNKFQRVEEAYNNDSVICPQGKNINSWSKNNITNWAKDVRESKLLTQDLLEEAIAVVKKANIHHCNNIPRITQILSILIFESLHNEGTLLQISTGEGKSTTCAMLAAIKALQGNKVDIVTTSEVLAQRDANEQEGFFRILDLSCGSNVEEPLNFGAKEKVCYSKDIVYGPIQEFQFDWLRHEHKKHGTRGNRKCEVVIVDEVDSMLIDELGQVARLARSMPGIEHVAPVLCGVANELSQLNKKIVKQGDEIIYINGEFKYEDGELILGKDSSKHYISDGYAFIIGVLKDLVKEMVTGDKLQIPDFLKSYISYKAEVIAYSALQAQSLKENENYIIAKKENGNLGIIPVDYTNTGVIRSNLYWDNYLHQFLQIKHGLKLTSESIVASFISNLGYFKHYGQKIYGMTGTIGSDSAQELIRSVYGVNIGFMPTYRPKQFEEICGDIQNYETTWCSRITSSIFDEVEKGRAVLVICETIKDAIEMRDRFISVTDYDSNKVRLYSRSDNDEYLAIKNEVNSGDVIVATNLAGRGTDIKTSKEVEKNGGLHVIVTFLPENLRVEEQAFGRTARQGAKGTAQLILSEPHVYQKLDVKSYSYNSIHEIKALRDYKEYIKMQETKLYEVERIKLQDLLFEEYLKIESKARDEIPVDQYQSKQWQIQQLEDRWGIELTKLWNLVYKNSIAQKGLQNITSKFGFIVPKEYVSGLNSLYKAVNIQLGKTITDEHLQLLTIGYFLDNEKRDDFDKLAQEFTDQVALRILSLINTTNIVLMRSDKEKPEVYRVKEAKGTIFIGLEASNEMYADEYKPLIKAFAATEDIKEYLNQELEEESTYVPENIFQRQDVMILLDSIIKLKAKEAKNCNKAKKEVALNFFGEFFERDIKKNTMRNPNYLVREAIISAHIANDYDKSLMLLDEACNMEPQYSLSAYYNKAYLVIKNHECSYKAEAAKCLSLAQEHTAQLRYCFTKEAVQNQLALAQAQLAKMRNFDQSDYKKEAINCLSLAQEQIDQVLIPNLEFMYLMMLGDQQTELLQQIINKIEMLRVMRDHIEQTKGKILDCKKNVDIKSLTQLEEVFSKNENLKDKNLKLEIGELIDAGIGWFFDVEDVQEKENRWFGTVFTFVAGMVQIGIGIACAVYFCNIELGAQLIVEGAKDLYKSIQIASGKLKFNMEEYISEKATTVAVFMTITGVQIALRRIAGTVAAKMLNSAVTKEAIGTARELLKETCIEVGKITTKALVNTGINYLIDQGAEKVIEGTFKNDFQEKVVNALKVCLDDATTSVLFKELLILDRLNYNTNNYKRILECISSLIQDNSNILREMINAGINTALSQSQHHIITIIGVATKFADSVHVWFEIDKIINDISKTLSHKIKSLHSTQNTNLISVYEIKLGQMLELMIPGLSVVARHVVNILQNSGALWSGNLSQASFNIQRAMVLNYGKCSGFNLEFYKQNYIIRALEELEQAINADYSGVKSALIENCNEYITNNILYKVRTEVFGHVTHATSQKLSNYVFDSLSKIKQELNKKKEERIRTAAVAQLIIKDTININDNIALFEKNHKDFINRVAAQILAAEASANDNFATPDSKLLATWAKNQEDLFNKLIAKILVADPSANDNFANNKQQLATWKGHEITVNKEEKWTLIGLYNIGQEYVVKRYCDKKAGIDIIAQNYVSSFGDRINQIPLELLLSPNIGAIFFEVSGQYFIYSTETLNQIIAQYFPKTRAAIGTAVSLAQDAVVLSAKAIWEQLPEVVKSTFKNPIIAIYEESKTVYQRLTKDLLEGQKALLNAALATIAVEVVAGVAIGTKAALNEANNIVKSTVSGNKIVPSTQKLLSVEKPLIPLIKEELSHSKLLSAAKEDGVTEAFIFKTDNKLVSLLNVESKDFGKTIANVNIPNEKICLADLNILKQQFGD</sequence>
<dbReference type="PROSITE" id="PS51196">
    <property type="entry name" value="SECA_MOTOR_DEAD"/>
    <property type="match status" value="1"/>
</dbReference>
<feature type="domain" description="Helicase ATP-binding" evidence="6">
    <location>
        <begin position="131"/>
        <end position="292"/>
    </location>
</feature>
<gene>
    <name evidence="9" type="ORF">OCHUTO_1038</name>
</gene>
<dbReference type="SMART" id="SM00957">
    <property type="entry name" value="SecA_DEAD"/>
    <property type="match status" value="1"/>
</dbReference>
<dbReference type="PANTHER" id="PTHR30612:SF0">
    <property type="entry name" value="CHLOROPLAST PROTEIN-TRANSPORTING ATPASE"/>
    <property type="match status" value="1"/>
</dbReference>
<evidence type="ECO:0000256" key="3">
    <source>
        <dbReference type="ARBA" id="ARBA00022519"/>
    </source>
</evidence>
<keyword evidence="3" id="KW-0997">Cell inner membrane</keyword>
<feature type="domain" description="SecA family profile" evidence="8">
    <location>
        <begin position="5"/>
        <end position="671"/>
    </location>
</feature>
<dbReference type="GO" id="GO:0005524">
    <property type="term" value="F:ATP binding"/>
    <property type="evidence" value="ECO:0007669"/>
    <property type="project" value="InterPro"/>
</dbReference>
<dbReference type="PROSITE" id="PS51192">
    <property type="entry name" value="HELICASE_ATP_BIND_1"/>
    <property type="match status" value="1"/>
</dbReference>
<dbReference type="InterPro" id="IPR014001">
    <property type="entry name" value="Helicase_ATP-bd"/>
</dbReference>
<comment type="caution">
    <text evidence="9">The sequence shown here is derived from an EMBL/GenBank/DDBJ whole genome shotgun (WGS) entry which is preliminary data.</text>
</comment>
<keyword evidence="1" id="KW-1003">Cell membrane</keyword>
<keyword evidence="2" id="KW-0963">Cytoplasm</keyword>
<evidence type="ECO:0000256" key="1">
    <source>
        <dbReference type="ARBA" id="ARBA00022475"/>
    </source>
</evidence>
<evidence type="ECO:0000313" key="9">
    <source>
        <dbReference type="EMBL" id="KJV54898.1"/>
    </source>
</evidence>
<dbReference type="InterPro" id="IPR011115">
    <property type="entry name" value="SecA_DEAD"/>
</dbReference>
<dbReference type="EMBL" id="LANP01000033">
    <property type="protein sequence ID" value="KJV54898.1"/>
    <property type="molecule type" value="Genomic_DNA"/>
</dbReference>
<dbReference type="Pfam" id="PF07517">
    <property type="entry name" value="SecA_DEAD"/>
    <property type="match status" value="1"/>
</dbReference>
<accession>A0A0F3MGJ8</accession>
<protein>
    <submittedName>
        <fullName evidence="9">SecA DEAD-like domain protein</fullName>
    </submittedName>
</protein>
<evidence type="ECO:0000259" key="8">
    <source>
        <dbReference type="PROSITE" id="PS51196"/>
    </source>
</evidence>
<dbReference type="Gene3D" id="3.40.50.300">
    <property type="entry name" value="P-loop containing nucleotide triphosphate hydrolases"/>
    <property type="match status" value="2"/>
</dbReference>
<dbReference type="SUPFAM" id="SSF52540">
    <property type="entry name" value="P-loop containing nucleoside triphosphate hydrolases"/>
    <property type="match status" value="2"/>
</dbReference>
<dbReference type="Gene3D" id="3.90.1440.10">
    <property type="entry name" value="SecA, preprotein cross-linking domain"/>
    <property type="match status" value="1"/>
</dbReference>
<evidence type="ECO:0000256" key="2">
    <source>
        <dbReference type="ARBA" id="ARBA00022490"/>
    </source>
</evidence>
<dbReference type="GO" id="GO:0006605">
    <property type="term" value="P:protein targeting"/>
    <property type="evidence" value="ECO:0007669"/>
    <property type="project" value="InterPro"/>
</dbReference>
<reference evidence="9 10" key="1">
    <citation type="submission" date="2015-02" db="EMBL/GenBank/DDBJ databases">
        <title>Genome Sequencing of Rickettsiales.</title>
        <authorList>
            <person name="Daugherty S.C."/>
            <person name="Su Q."/>
            <person name="Abolude K."/>
            <person name="Beier-Sexton M."/>
            <person name="Carlyon J.A."/>
            <person name="Carter R."/>
            <person name="Day N.P."/>
            <person name="Dumler S.J."/>
            <person name="Dyachenko V."/>
            <person name="Godinez A."/>
            <person name="Kurtti T.J."/>
            <person name="Lichay M."/>
            <person name="Mullins K.E."/>
            <person name="Ott S."/>
            <person name="Pappas-Brown V."/>
            <person name="Paris D.H."/>
            <person name="Patel P."/>
            <person name="Richards A.L."/>
            <person name="Sadzewicz L."/>
            <person name="Sears K."/>
            <person name="Seidman D."/>
            <person name="Sengamalay N."/>
            <person name="Stenos J."/>
            <person name="Tallon L.J."/>
            <person name="Vincent G."/>
            <person name="Fraser C.M."/>
            <person name="Munderloh U."/>
            <person name="Dunning-Hotopp J.C."/>
        </authorList>
    </citation>
    <scope>NUCLEOTIDE SEQUENCE [LARGE SCALE GENOMIC DNA]</scope>
    <source>
        <strain evidence="9 10">Fuller</strain>
    </source>
</reference>
<dbReference type="PANTHER" id="PTHR30612">
    <property type="entry name" value="SECA INNER MEMBRANE COMPONENT OF SEC PROTEIN SECRETION SYSTEM"/>
    <property type="match status" value="1"/>
</dbReference>
<dbReference type="InterPro" id="IPR001650">
    <property type="entry name" value="Helicase_C-like"/>
</dbReference>
<feature type="non-terminal residue" evidence="9">
    <location>
        <position position="1959"/>
    </location>
</feature>
<evidence type="ECO:0000259" key="7">
    <source>
        <dbReference type="PROSITE" id="PS51194"/>
    </source>
</evidence>
<organism evidence="9 10">
    <name type="scientific">Orientia chuto str. Dubai</name>
    <dbReference type="NCBI Taxonomy" id="1359168"/>
    <lineage>
        <taxon>Bacteria</taxon>
        <taxon>Pseudomonadati</taxon>
        <taxon>Pseudomonadota</taxon>
        <taxon>Alphaproteobacteria</taxon>
        <taxon>Rickettsiales</taxon>
        <taxon>Rickettsiaceae</taxon>
        <taxon>Rickettsieae</taxon>
        <taxon>Orientia</taxon>
    </lineage>
</organism>
<proteinExistence type="predicted"/>